<dbReference type="AlphaFoldDB" id="A0A162XQG2"/>
<keyword evidence="4 11" id="KW-0520">NAD</keyword>
<evidence type="ECO:0000256" key="4">
    <source>
        <dbReference type="ARBA" id="ARBA00023027"/>
    </source>
</evidence>
<feature type="binding site" evidence="11">
    <location>
        <position position="39"/>
    </location>
    <ligand>
        <name>NAD(+)</name>
        <dbReference type="ChEBI" id="CHEBI:57540"/>
    </ligand>
</feature>
<dbReference type="CDD" id="cd08170">
    <property type="entry name" value="GlyDH"/>
    <property type="match status" value="1"/>
</dbReference>
<accession>A0A162XQG2</accession>
<evidence type="ECO:0000259" key="12">
    <source>
        <dbReference type="Pfam" id="PF00465"/>
    </source>
</evidence>
<dbReference type="InterPro" id="IPR016205">
    <property type="entry name" value="Glycerol_DH"/>
</dbReference>
<evidence type="ECO:0000256" key="2">
    <source>
        <dbReference type="ARBA" id="ARBA00022723"/>
    </source>
</evidence>
<sequence length="381" mass="39788">MSTQYAFSSPSRYVQGKNALAELPTYLEPLGTKPLLIADDTVWGLVDGTIESSFAEAGLDVVRESFSGFATPETIDGLVSTIESGGHDVIVGLGGGSAIDSAKAAGHKAGIKWASIPTAASSDAPTSGLSVVYTADGEFLEYRFFHKNPDLVLIDTQLVANAPVNFLVAGIGDALATWVEARATARGTGETMSGGRPTQAGTALAHLSWEILHENAFAALDAVDAKTVTPALEAVVEANTLLSGLGFEAGGLAAAHAIHDGLTAVPQTHGLAHGQKVNVGTLAQLIMEGADSDEIEDFIEFTTRVGLPNTLTEVGLSPDDEKELQAVAKAATVPEETIHNMPFPVTPEMVVDALRAVEAVSRRVRAERGLPEPKKYEAKGH</sequence>
<keyword evidence="2 9" id="KW-0479">Metal-binding</keyword>
<evidence type="ECO:0000313" key="16">
    <source>
        <dbReference type="Proteomes" id="UP000594979"/>
    </source>
</evidence>
<evidence type="ECO:0000256" key="7">
    <source>
        <dbReference type="ARBA" id="ARBA00040132"/>
    </source>
</evidence>
<dbReference type="NCBIfam" id="NF006941">
    <property type="entry name" value="PRK09423.1"/>
    <property type="match status" value="1"/>
</dbReference>
<dbReference type="GO" id="GO:0046872">
    <property type="term" value="F:metal ion binding"/>
    <property type="evidence" value="ECO:0007669"/>
    <property type="project" value="UniProtKB-KW"/>
</dbReference>
<feature type="binding site" evidence="11">
    <location>
        <position position="127"/>
    </location>
    <ligand>
        <name>NAD(+)</name>
        <dbReference type="ChEBI" id="CHEBI:57540"/>
    </ligand>
</feature>
<feature type="binding site" evidence="9">
    <location>
        <position position="256"/>
    </location>
    <ligand>
        <name>glycerol</name>
        <dbReference type="ChEBI" id="CHEBI:17754"/>
    </ligand>
</feature>
<comment type="pathway">
    <text evidence="5">Polyol metabolism; glycerol fermentation; glycerone phosphate from glycerol (oxidative route): step 1/2.</text>
</comment>
<reference evidence="15" key="1">
    <citation type="submission" date="2016-01" db="EMBL/GenBank/DDBJ databases">
        <title>Draft genome of Chromobacterium sp. F49.</title>
        <authorList>
            <person name="Hong K.W."/>
        </authorList>
    </citation>
    <scope>NUCLEOTIDE SEQUENCE [LARGE SCALE GENOMIC DNA]</scope>
    <source>
        <strain evidence="15">M40</strain>
    </source>
</reference>
<feature type="binding site" evidence="11">
    <location>
        <position position="133"/>
    </location>
    <ligand>
        <name>NAD(+)</name>
        <dbReference type="ChEBI" id="CHEBI:57540"/>
    </ligand>
</feature>
<dbReference type="KEGG" id="bcau:I6G59_10515"/>
<feature type="binding site" evidence="9">
    <location>
        <position position="173"/>
    </location>
    <ligand>
        <name>glycerol</name>
        <dbReference type="ChEBI" id="CHEBI:17754"/>
    </ligand>
</feature>
<dbReference type="PROSITE" id="PS00913">
    <property type="entry name" value="ADH_IRON_1"/>
    <property type="match status" value="1"/>
</dbReference>
<feature type="domain" description="Alcohol dehydrogenase iron-type/glycerol dehydrogenase GldA" evidence="12">
    <location>
        <begin position="10"/>
        <end position="156"/>
    </location>
</feature>
<dbReference type="InterPro" id="IPR018211">
    <property type="entry name" value="ADH_Fe_CS"/>
</dbReference>
<keyword evidence="9" id="KW-0862">Zinc</keyword>
<dbReference type="EC" id="1.1.1.6" evidence="6"/>
<dbReference type="Proteomes" id="UP000594979">
    <property type="component" value="Chromosome"/>
</dbReference>
<proteinExistence type="inferred from homology"/>
<dbReference type="EMBL" id="LQQR01000078">
    <property type="protein sequence ID" value="KZE09998.1"/>
    <property type="molecule type" value="Genomic_DNA"/>
</dbReference>
<dbReference type="Pfam" id="PF00465">
    <property type="entry name" value="Fe-ADH"/>
    <property type="match status" value="1"/>
</dbReference>
<keyword evidence="3" id="KW-0560">Oxidoreductase</keyword>
<evidence type="ECO:0000256" key="9">
    <source>
        <dbReference type="PIRSR" id="PIRSR000112-1"/>
    </source>
</evidence>
<evidence type="ECO:0000313" key="14">
    <source>
        <dbReference type="EMBL" id="QPS32456.1"/>
    </source>
</evidence>
<comment type="catalytic activity">
    <reaction evidence="8">
        <text>glycerol + NAD(+) = dihydroxyacetone + NADH + H(+)</text>
        <dbReference type="Rhea" id="RHEA:13769"/>
        <dbReference type="ChEBI" id="CHEBI:15378"/>
        <dbReference type="ChEBI" id="CHEBI:16016"/>
        <dbReference type="ChEBI" id="CHEBI:17754"/>
        <dbReference type="ChEBI" id="CHEBI:57540"/>
        <dbReference type="ChEBI" id="CHEBI:57945"/>
        <dbReference type="EC" id="1.1.1.6"/>
    </reaction>
</comment>
<evidence type="ECO:0000256" key="6">
    <source>
        <dbReference type="ARBA" id="ARBA00039147"/>
    </source>
</evidence>
<protein>
    <recommendedName>
        <fullName evidence="7">Glycerol dehydrogenase</fullName>
        <ecNumber evidence="6">1.1.1.6</ecNumber>
    </recommendedName>
</protein>
<evidence type="ECO:0000256" key="3">
    <source>
        <dbReference type="ARBA" id="ARBA00023002"/>
    </source>
</evidence>
<dbReference type="PIRSF" id="PIRSF000112">
    <property type="entry name" value="Glycerol_dehydrogenase"/>
    <property type="match status" value="1"/>
</dbReference>
<dbReference type="Proteomes" id="UP000076612">
    <property type="component" value="Unassembled WGS sequence"/>
</dbReference>
<dbReference type="RefSeq" id="WP_009374936.1">
    <property type="nucleotide sequence ID" value="NZ_CP065682.1"/>
</dbReference>
<comment type="similarity">
    <text evidence="1">Belongs to the iron-containing alcohol dehydrogenase family.</text>
</comment>
<evidence type="ECO:0000256" key="1">
    <source>
        <dbReference type="ARBA" id="ARBA00007358"/>
    </source>
</evidence>
<evidence type="ECO:0000313" key="13">
    <source>
        <dbReference type="EMBL" id="KZE09998.1"/>
    </source>
</evidence>
<feature type="binding site" evidence="11">
    <location>
        <position position="129"/>
    </location>
    <ligand>
        <name>NAD(+)</name>
        <dbReference type="ChEBI" id="CHEBI:57540"/>
    </ligand>
</feature>
<evidence type="ECO:0000256" key="11">
    <source>
        <dbReference type="PIRSR" id="PIRSR000112-3"/>
    </source>
</evidence>
<evidence type="ECO:0000256" key="10">
    <source>
        <dbReference type="PIRSR" id="PIRSR000112-2"/>
    </source>
</evidence>
<gene>
    <name evidence="13" type="ORF">AVW13_03590</name>
    <name evidence="14" type="ORF">I6G59_10515</name>
</gene>
<dbReference type="GO" id="GO:0008888">
    <property type="term" value="F:glycerol dehydrogenase (NAD+) activity"/>
    <property type="evidence" value="ECO:0007669"/>
    <property type="project" value="UniProtKB-EC"/>
</dbReference>
<dbReference type="Gene3D" id="1.20.1090.10">
    <property type="entry name" value="Dehydroquinate synthase-like - alpha domain"/>
    <property type="match status" value="1"/>
</dbReference>
<organism evidence="13 15">
    <name type="scientific">Brevibacterium casei</name>
    <dbReference type="NCBI Taxonomy" id="33889"/>
    <lineage>
        <taxon>Bacteria</taxon>
        <taxon>Bacillati</taxon>
        <taxon>Actinomycetota</taxon>
        <taxon>Actinomycetes</taxon>
        <taxon>Micrococcales</taxon>
        <taxon>Brevibacteriaceae</taxon>
        <taxon>Brevibacterium</taxon>
    </lineage>
</organism>
<evidence type="ECO:0000313" key="15">
    <source>
        <dbReference type="Proteomes" id="UP000076612"/>
    </source>
</evidence>
<dbReference type="Gene3D" id="3.40.50.1970">
    <property type="match status" value="1"/>
</dbReference>
<dbReference type="EMBL" id="CP065682">
    <property type="protein sequence ID" value="QPS32456.1"/>
    <property type="molecule type" value="Genomic_DNA"/>
</dbReference>
<feature type="binding site" evidence="11">
    <location>
        <begin position="118"/>
        <end position="121"/>
    </location>
    <ligand>
        <name>NAD(+)</name>
        <dbReference type="ChEBI" id="CHEBI:57540"/>
    </ligand>
</feature>
<name>A0A162XQG2_9MICO</name>
<dbReference type="PANTHER" id="PTHR43616">
    <property type="entry name" value="GLYCEROL DEHYDROGENASE"/>
    <property type="match status" value="1"/>
</dbReference>
<reference evidence="13" key="2">
    <citation type="submission" date="2016-01" db="EMBL/GenBank/DDBJ databases">
        <authorList>
            <person name="Hong K.W."/>
        </authorList>
    </citation>
    <scope>NUCLEOTIDE SEQUENCE</scope>
    <source>
        <strain evidence="13">M40</strain>
    </source>
</reference>
<evidence type="ECO:0000256" key="5">
    <source>
        <dbReference type="ARBA" id="ARBA00037918"/>
    </source>
</evidence>
<dbReference type="SUPFAM" id="SSF56796">
    <property type="entry name" value="Dehydroquinate synthase-like"/>
    <property type="match status" value="1"/>
</dbReference>
<dbReference type="InterPro" id="IPR001670">
    <property type="entry name" value="ADH_Fe/GldA"/>
</dbReference>
<comment type="cofactor">
    <cofactor evidence="9">
        <name>Zn(2+)</name>
        <dbReference type="ChEBI" id="CHEBI:29105"/>
    </cofactor>
    <text evidence="9">Binds 1 zinc ion per subunit.</text>
</comment>
<reference evidence="14 16" key="3">
    <citation type="submission" date="2020-12" db="EMBL/GenBank/DDBJ databases">
        <title>FDA dAtabase for Regulatory Grade micrObial Sequences (FDA-ARGOS): Supporting development and validation of Infectious Disease Dx tests.</title>
        <authorList>
            <person name="Sproer C."/>
            <person name="Gronow S."/>
            <person name="Severitt S."/>
            <person name="Schroder I."/>
            <person name="Tallon L."/>
            <person name="Sadzewicz L."/>
            <person name="Zhao X."/>
            <person name="Boylan J."/>
            <person name="Ott S."/>
            <person name="Bowen H."/>
            <person name="Vavikolanu K."/>
            <person name="Mehta A."/>
            <person name="Aluvathingal J."/>
            <person name="Nadendla S."/>
            <person name="Lowell S."/>
            <person name="Myers T."/>
            <person name="Yan Y."/>
            <person name="Sichtig H."/>
        </authorList>
    </citation>
    <scope>NUCLEOTIDE SEQUENCE [LARGE SCALE GENOMIC DNA]</scope>
    <source>
        <strain evidence="14 16">FDAARGOS_902</strain>
    </source>
</reference>
<dbReference type="STRING" id="33889.AVW13_03590"/>
<evidence type="ECO:0000256" key="8">
    <source>
        <dbReference type="ARBA" id="ARBA00049006"/>
    </source>
</evidence>
<dbReference type="PANTHER" id="PTHR43616:SF5">
    <property type="entry name" value="GLYCEROL DEHYDROGENASE 1"/>
    <property type="match status" value="1"/>
</dbReference>
<feature type="binding site" evidence="11">
    <location>
        <begin position="96"/>
        <end position="100"/>
    </location>
    <ligand>
        <name>NAD(+)</name>
        <dbReference type="ChEBI" id="CHEBI:57540"/>
    </ligand>
</feature>
<feature type="binding site" evidence="9">
    <location>
        <position position="273"/>
    </location>
    <ligand>
        <name>glycerol</name>
        <dbReference type="ChEBI" id="CHEBI:17754"/>
    </ligand>
</feature>
<feature type="binding site" evidence="10">
    <location>
        <position position="123"/>
    </location>
    <ligand>
        <name>glycerol</name>
        <dbReference type="ChEBI" id="CHEBI:17754"/>
    </ligand>
</feature>